<name>A0A813LWE3_POLGL</name>
<evidence type="ECO:0000313" key="3">
    <source>
        <dbReference type="Proteomes" id="UP000626109"/>
    </source>
</evidence>
<proteinExistence type="predicted"/>
<accession>A0A813LWE3</accession>
<comment type="caution">
    <text evidence="2">The sequence shown here is derived from an EMBL/GenBank/DDBJ whole genome shotgun (WGS) entry which is preliminary data.</text>
</comment>
<reference evidence="2" key="1">
    <citation type="submission" date="2021-02" db="EMBL/GenBank/DDBJ databases">
        <authorList>
            <person name="Dougan E. K."/>
            <person name="Rhodes N."/>
            <person name="Thang M."/>
            <person name="Chan C."/>
        </authorList>
    </citation>
    <scope>NUCLEOTIDE SEQUENCE</scope>
</reference>
<gene>
    <name evidence="2" type="ORF">PGLA2088_LOCUS49785</name>
</gene>
<dbReference type="AlphaFoldDB" id="A0A813LWE3"/>
<evidence type="ECO:0000256" key="1">
    <source>
        <dbReference type="SAM" id="MobiDB-lite"/>
    </source>
</evidence>
<feature type="non-terminal residue" evidence="2">
    <location>
        <position position="1"/>
    </location>
</feature>
<protein>
    <submittedName>
        <fullName evidence="2">Uncharacterized protein</fullName>
    </submittedName>
</protein>
<feature type="compositionally biased region" description="Low complexity" evidence="1">
    <location>
        <begin position="175"/>
        <end position="198"/>
    </location>
</feature>
<sequence>RGFSQTLLTSEDLIQARSLVWMLELTGQAVPPLLAKAARSWLDILERVDPEAYARLPMAERQCSRGFSRSSGPAPHWALSRFDSQGSRDEAPPSASLTGSWEKYKPGRQMAAARTSARPVVRGQVERRLPGSCRRAVTAATANPLGTWDNYRPLMQPMRRLPANSLVPPEEVPGLGTSSSSRGSSRQQELSELQLPSGLAPPLPRLPSLLMSPCDGQSDGETECGGAELLGDLQSGLRSRRLHLHSSKEPVKTPSTSASGFTEAEDLISFSD</sequence>
<evidence type="ECO:0000313" key="2">
    <source>
        <dbReference type="EMBL" id="CAE8739842.1"/>
    </source>
</evidence>
<dbReference type="Proteomes" id="UP000626109">
    <property type="component" value="Unassembled WGS sequence"/>
</dbReference>
<organism evidence="2 3">
    <name type="scientific">Polarella glacialis</name>
    <name type="common">Dinoflagellate</name>
    <dbReference type="NCBI Taxonomy" id="89957"/>
    <lineage>
        <taxon>Eukaryota</taxon>
        <taxon>Sar</taxon>
        <taxon>Alveolata</taxon>
        <taxon>Dinophyceae</taxon>
        <taxon>Suessiales</taxon>
        <taxon>Suessiaceae</taxon>
        <taxon>Polarella</taxon>
    </lineage>
</organism>
<feature type="region of interest" description="Disordered" evidence="1">
    <location>
        <begin position="65"/>
        <end position="101"/>
    </location>
</feature>
<feature type="region of interest" description="Disordered" evidence="1">
    <location>
        <begin position="240"/>
        <end position="272"/>
    </location>
</feature>
<feature type="region of interest" description="Disordered" evidence="1">
    <location>
        <begin position="164"/>
        <end position="227"/>
    </location>
</feature>
<dbReference type="EMBL" id="CAJNNW010037168">
    <property type="protein sequence ID" value="CAE8739842.1"/>
    <property type="molecule type" value="Genomic_DNA"/>
</dbReference>